<feature type="region of interest" description="Disordered" evidence="8">
    <location>
        <begin position="717"/>
        <end position="763"/>
    </location>
</feature>
<keyword evidence="5 7" id="KW-0175">Coiled coil</keyword>
<feature type="binding site" evidence="6">
    <location>
        <begin position="95"/>
        <end position="102"/>
    </location>
    <ligand>
        <name>ATP</name>
        <dbReference type="ChEBI" id="CHEBI:30616"/>
    </ligand>
</feature>
<dbReference type="EMBL" id="JARTCD010000009">
    <property type="protein sequence ID" value="KAJ8661240.1"/>
    <property type="molecule type" value="Genomic_DNA"/>
</dbReference>
<dbReference type="PROSITE" id="PS00411">
    <property type="entry name" value="KINESIN_MOTOR_1"/>
    <property type="match status" value="1"/>
</dbReference>
<organism evidence="10 11">
    <name type="scientific">Lichtheimia ornata</name>
    <dbReference type="NCBI Taxonomy" id="688661"/>
    <lineage>
        <taxon>Eukaryota</taxon>
        <taxon>Fungi</taxon>
        <taxon>Fungi incertae sedis</taxon>
        <taxon>Mucoromycota</taxon>
        <taxon>Mucoromycotina</taxon>
        <taxon>Mucoromycetes</taxon>
        <taxon>Mucorales</taxon>
        <taxon>Lichtheimiaceae</taxon>
        <taxon>Lichtheimia</taxon>
    </lineage>
</organism>
<name>A0AAD7V981_9FUNG</name>
<accession>A0AAD7V981</accession>
<dbReference type="InterPro" id="IPR001752">
    <property type="entry name" value="Kinesin_motor_dom"/>
</dbReference>
<dbReference type="Pfam" id="PF00225">
    <property type="entry name" value="Kinesin"/>
    <property type="match status" value="1"/>
</dbReference>
<dbReference type="SMART" id="SM00129">
    <property type="entry name" value="KISc"/>
    <property type="match status" value="1"/>
</dbReference>
<evidence type="ECO:0000313" key="10">
    <source>
        <dbReference type="EMBL" id="KAJ8661240.1"/>
    </source>
</evidence>
<dbReference type="AlphaFoldDB" id="A0AAD7V981"/>
<dbReference type="GO" id="GO:0007052">
    <property type="term" value="P:mitotic spindle organization"/>
    <property type="evidence" value="ECO:0007669"/>
    <property type="project" value="TreeGrafter"/>
</dbReference>
<evidence type="ECO:0000256" key="6">
    <source>
        <dbReference type="PROSITE-ProRule" id="PRU00283"/>
    </source>
</evidence>
<feature type="region of interest" description="Disordered" evidence="8">
    <location>
        <begin position="136"/>
        <end position="172"/>
    </location>
</feature>
<dbReference type="InterPro" id="IPR036961">
    <property type="entry name" value="Kinesin_motor_dom_sf"/>
</dbReference>
<dbReference type="GO" id="GO:0007018">
    <property type="term" value="P:microtubule-based movement"/>
    <property type="evidence" value="ECO:0007669"/>
    <property type="project" value="InterPro"/>
</dbReference>
<dbReference type="GO" id="GO:0005875">
    <property type="term" value="C:microtubule associated complex"/>
    <property type="evidence" value="ECO:0007669"/>
    <property type="project" value="TreeGrafter"/>
</dbReference>
<dbReference type="GeneID" id="83210402"/>
<feature type="domain" description="Kinesin motor" evidence="9">
    <location>
        <begin position="11"/>
        <end position="421"/>
    </location>
</feature>
<keyword evidence="6" id="KW-0505">Motor protein</keyword>
<dbReference type="SUPFAM" id="SSF52540">
    <property type="entry name" value="P-loop containing nucleoside triphosphate hydrolases"/>
    <property type="match status" value="1"/>
</dbReference>
<feature type="region of interest" description="Disordered" evidence="8">
    <location>
        <begin position="275"/>
        <end position="310"/>
    </location>
</feature>
<dbReference type="PANTHER" id="PTHR47969:SF15">
    <property type="entry name" value="CHROMOSOME-ASSOCIATED KINESIN KIF4A-RELATED"/>
    <property type="match status" value="1"/>
</dbReference>
<feature type="compositionally biased region" description="Low complexity" evidence="8">
    <location>
        <begin position="139"/>
        <end position="156"/>
    </location>
</feature>
<evidence type="ECO:0000313" key="11">
    <source>
        <dbReference type="Proteomes" id="UP001234581"/>
    </source>
</evidence>
<dbReference type="RefSeq" id="XP_058346153.1">
    <property type="nucleotide sequence ID" value="XM_058483064.1"/>
</dbReference>
<dbReference type="InterPro" id="IPR027417">
    <property type="entry name" value="P-loop_NTPase"/>
</dbReference>
<sequence length="1035" mass="116398">MRKDGRAQTAAVQVALRIRPLTERDRAQPRFASLSENDVLRAQDGSVHIVSQNKMFHFDQVFKPSCTQSEIFATVGEKLVRKFVDGYNVTILAYGQTSSGKTYTMGTAQHHGSYDMEHEGIVPRAVSLLFDILQQNDTRSPSPTSSCSSASRPQSRMRPPGGSRLMMAPSSIQQRQQSKFRYTVKVSFIEIYNEELVDLLNPAPPNERPPITIREDTKGHIYWAGLREMTVHSADDVLSYLEQGTQNRATGSTDMNEKSSRSHAILSVTLRQERWADKNGGGNSRPVSPSPSLRGKRGGTSNSKASGDGDGEWIITTSKFHFVDLAGSERLKRTAAEGDRRKEGININGGLLALGNVISVLGDPGKRNQHVPYRDSKLTRLLQDSLGGNATTLMIACVSPAEYNLPETLNTLQYASRARNIKNKVEKNEVEEWMTTDNIELLRTMVSNLKNELKAGGGSGATSKLSSPAAASPVPGGNGVPELLATDDFDQVYQEQRMVIADLQRQVEELDGEASVTRERNRMVEEELKRLRQRGSQEVDDAKFQQIVEPVIEEYEKTLSSLESRHAMDRAAITHADVQIEEQQRKIEQCEIVMEDQEHLINEQQLTIQRLKKREEANEAHIRELEQRMAQSDAERANDEDVLSDLRTKVMRFQEMDETTERHIQELERQLAEANEARMDMRKELRQVKAQKQQVELELDDLNKRYDALEHKLSAMMEDVDKTKSGGSSRSSNSGDDQSTTTTLAGSSISDDTAVGGSKSLSPEDRKALIQQISRLQQNVFALQTQSEEREANANARIQRLQEELDEALTDKDMAMQELSQFRQQMAKQGQYEEAVERLAISNSHDHPPAPSSPTHTTNTTSSTTSNMDMTGKYIMLHDQYSAQSERLDVAIEKIGALQASNSVVSRKHAVLMRRVSDLDRQLAKQKQRVEDEMIKFEVDFDTHFQQKNSDMVAAVLGKAEHDLESFNATISKLEAKLQKTEMALAGNSYERDMEELMHKMDAMIIQPENIMQQQQQMLEEDRALMDEYNKVCSS</sequence>
<dbReference type="GO" id="GO:0003777">
    <property type="term" value="F:microtubule motor activity"/>
    <property type="evidence" value="ECO:0007669"/>
    <property type="project" value="InterPro"/>
</dbReference>
<dbReference type="PANTHER" id="PTHR47969">
    <property type="entry name" value="CHROMOSOME-ASSOCIATED KINESIN KIF4A-RELATED"/>
    <property type="match status" value="1"/>
</dbReference>
<evidence type="ECO:0000256" key="4">
    <source>
        <dbReference type="ARBA" id="ARBA00022840"/>
    </source>
</evidence>
<feature type="coiled-coil region" evidence="7">
    <location>
        <begin position="493"/>
        <end position="534"/>
    </location>
</feature>
<gene>
    <name evidence="10" type="ORF">O0I10_002989</name>
</gene>
<dbReference type="InterPro" id="IPR027640">
    <property type="entry name" value="Kinesin-like_fam"/>
</dbReference>
<feature type="compositionally biased region" description="Low complexity" evidence="8">
    <location>
        <begin position="853"/>
        <end position="867"/>
    </location>
</feature>
<keyword evidence="2" id="KW-0963">Cytoplasm</keyword>
<dbReference type="GO" id="GO:0051231">
    <property type="term" value="P:spindle elongation"/>
    <property type="evidence" value="ECO:0007669"/>
    <property type="project" value="TreeGrafter"/>
</dbReference>
<evidence type="ECO:0000256" key="1">
    <source>
        <dbReference type="ARBA" id="ARBA00004496"/>
    </source>
</evidence>
<reference evidence="10 11" key="1">
    <citation type="submission" date="2023-03" db="EMBL/GenBank/DDBJ databases">
        <title>Genome sequence of Lichtheimia ornata CBS 291.66.</title>
        <authorList>
            <person name="Mohabir J.T."/>
            <person name="Shea T.P."/>
            <person name="Kurbessoian T."/>
            <person name="Berby B."/>
            <person name="Fontaine J."/>
            <person name="Livny J."/>
            <person name="Gnirke A."/>
            <person name="Stajich J.E."/>
            <person name="Cuomo C.A."/>
        </authorList>
    </citation>
    <scope>NUCLEOTIDE SEQUENCE [LARGE SCALE GENOMIC DNA]</scope>
    <source>
        <strain evidence="10">CBS 291.66</strain>
    </source>
</reference>
<dbReference type="PRINTS" id="PR00380">
    <property type="entry name" value="KINESINHEAVY"/>
</dbReference>
<evidence type="ECO:0000256" key="8">
    <source>
        <dbReference type="SAM" id="MobiDB-lite"/>
    </source>
</evidence>
<feature type="coiled-coil region" evidence="7">
    <location>
        <begin position="909"/>
        <end position="984"/>
    </location>
</feature>
<keyword evidence="3 6" id="KW-0547">Nucleotide-binding</keyword>
<dbReference type="GO" id="GO:0005524">
    <property type="term" value="F:ATP binding"/>
    <property type="evidence" value="ECO:0007669"/>
    <property type="project" value="UniProtKB-UniRule"/>
</dbReference>
<dbReference type="GO" id="GO:0008017">
    <property type="term" value="F:microtubule binding"/>
    <property type="evidence" value="ECO:0007669"/>
    <property type="project" value="InterPro"/>
</dbReference>
<dbReference type="Gene3D" id="3.40.850.10">
    <property type="entry name" value="Kinesin motor domain"/>
    <property type="match status" value="1"/>
</dbReference>
<comment type="subcellular location">
    <subcellularLocation>
        <location evidence="1">Cytoplasm</location>
    </subcellularLocation>
</comment>
<keyword evidence="4 6" id="KW-0067">ATP-binding</keyword>
<dbReference type="PROSITE" id="PS50067">
    <property type="entry name" value="KINESIN_MOTOR_2"/>
    <property type="match status" value="1"/>
</dbReference>
<protein>
    <recommendedName>
        <fullName evidence="9">Kinesin motor domain-containing protein</fullName>
    </recommendedName>
</protein>
<evidence type="ECO:0000256" key="5">
    <source>
        <dbReference type="ARBA" id="ARBA00023054"/>
    </source>
</evidence>
<proteinExistence type="inferred from homology"/>
<dbReference type="Proteomes" id="UP001234581">
    <property type="component" value="Unassembled WGS sequence"/>
</dbReference>
<evidence type="ECO:0000256" key="2">
    <source>
        <dbReference type="ARBA" id="ARBA00022490"/>
    </source>
</evidence>
<feature type="compositionally biased region" description="Polar residues" evidence="8">
    <location>
        <begin position="736"/>
        <end position="751"/>
    </location>
</feature>
<evidence type="ECO:0000256" key="3">
    <source>
        <dbReference type="ARBA" id="ARBA00022741"/>
    </source>
</evidence>
<feature type="compositionally biased region" description="Low complexity" evidence="8">
    <location>
        <begin position="725"/>
        <end position="735"/>
    </location>
</feature>
<dbReference type="InterPro" id="IPR019821">
    <property type="entry name" value="Kinesin_motor_CS"/>
</dbReference>
<feature type="region of interest" description="Disordered" evidence="8">
    <location>
        <begin position="843"/>
        <end position="867"/>
    </location>
</feature>
<feature type="coiled-coil region" evidence="7">
    <location>
        <begin position="766"/>
        <end position="825"/>
    </location>
</feature>
<feature type="region of interest" description="Disordered" evidence="8">
    <location>
        <begin position="455"/>
        <end position="477"/>
    </location>
</feature>
<comment type="caution">
    <text evidence="10">The sequence shown here is derived from an EMBL/GenBank/DDBJ whole genome shotgun (WGS) entry which is preliminary data.</text>
</comment>
<dbReference type="GO" id="GO:0005737">
    <property type="term" value="C:cytoplasm"/>
    <property type="evidence" value="ECO:0007669"/>
    <property type="project" value="UniProtKB-SubCell"/>
</dbReference>
<evidence type="ECO:0000259" key="9">
    <source>
        <dbReference type="PROSITE" id="PS50067"/>
    </source>
</evidence>
<keyword evidence="11" id="KW-1185">Reference proteome</keyword>
<evidence type="ECO:0000256" key="7">
    <source>
        <dbReference type="SAM" id="Coils"/>
    </source>
</evidence>
<dbReference type="CDD" id="cd01372">
    <property type="entry name" value="KISc_KIF4"/>
    <property type="match status" value="1"/>
</dbReference>
<comment type="similarity">
    <text evidence="6">Belongs to the TRAFAC class myosin-kinesin ATPase superfamily. Kinesin family.</text>
</comment>